<dbReference type="EMBL" id="JAGGKI010000045">
    <property type="protein sequence ID" value="MBP1897069.1"/>
    <property type="molecule type" value="Genomic_DNA"/>
</dbReference>
<sequence length="59" mass="6275">MDIFQGITNIDWGFNAADIFSNGMFLVGSVAAFVLLGLAIAYVPKLIGIIRTAVASRSK</sequence>
<evidence type="ECO:0000256" key="1">
    <source>
        <dbReference type="SAM" id="Phobius"/>
    </source>
</evidence>
<evidence type="ECO:0008006" key="4">
    <source>
        <dbReference type="Google" id="ProtNLM"/>
    </source>
</evidence>
<name>A0ABS4FLD7_9BACL</name>
<proteinExistence type="predicted"/>
<keyword evidence="1" id="KW-0812">Transmembrane</keyword>
<dbReference type="Proteomes" id="UP000706926">
    <property type="component" value="Unassembled WGS sequence"/>
</dbReference>
<feature type="transmembrane region" description="Helical" evidence="1">
    <location>
        <begin position="19"/>
        <end position="43"/>
    </location>
</feature>
<protein>
    <recommendedName>
        <fullName evidence="4">PTS ascorbate transporter subunit IIC</fullName>
    </recommendedName>
</protein>
<evidence type="ECO:0000313" key="2">
    <source>
        <dbReference type="EMBL" id="MBP1897069.1"/>
    </source>
</evidence>
<evidence type="ECO:0000313" key="3">
    <source>
        <dbReference type="Proteomes" id="UP000706926"/>
    </source>
</evidence>
<accession>A0ABS4FLD7</accession>
<comment type="caution">
    <text evidence="2">The sequence shown here is derived from an EMBL/GenBank/DDBJ whole genome shotgun (WGS) entry which is preliminary data.</text>
</comment>
<keyword evidence="1" id="KW-0472">Membrane</keyword>
<organism evidence="2 3">
    <name type="scientific">Paenibacillus lactis</name>
    <dbReference type="NCBI Taxonomy" id="228574"/>
    <lineage>
        <taxon>Bacteria</taxon>
        <taxon>Bacillati</taxon>
        <taxon>Bacillota</taxon>
        <taxon>Bacilli</taxon>
        <taxon>Bacillales</taxon>
        <taxon>Paenibacillaceae</taxon>
        <taxon>Paenibacillus</taxon>
    </lineage>
</organism>
<keyword evidence="3" id="KW-1185">Reference proteome</keyword>
<dbReference type="GeneID" id="95408041"/>
<gene>
    <name evidence="2" type="ORF">J2Z18_006219</name>
</gene>
<reference evidence="2 3" key="1">
    <citation type="submission" date="2021-03" db="EMBL/GenBank/DDBJ databases">
        <title>Genomic Encyclopedia of Type Strains, Phase IV (KMG-IV): sequencing the most valuable type-strain genomes for metagenomic binning, comparative biology and taxonomic classification.</title>
        <authorList>
            <person name="Goeker M."/>
        </authorList>
    </citation>
    <scope>NUCLEOTIDE SEQUENCE [LARGE SCALE GENOMIC DNA]</scope>
    <source>
        <strain evidence="2 3">DSM 15596</strain>
    </source>
</reference>
<keyword evidence="1" id="KW-1133">Transmembrane helix</keyword>
<dbReference type="RefSeq" id="WP_210095794.1">
    <property type="nucleotide sequence ID" value="NZ_JAGGKI010000045.1"/>
</dbReference>